<dbReference type="RefSeq" id="XP_035501052.1">
    <property type="nucleotide sequence ID" value="XM_035645159.2"/>
</dbReference>
<dbReference type="PANTHER" id="PTHR11769:SF36">
    <property type="entry name" value="HYALURONIDASE"/>
    <property type="match status" value="1"/>
</dbReference>
<evidence type="ECO:0000313" key="10">
    <source>
        <dbReference type="Proteomes" id="UP000246464"/>
    </source>
</evidence>
<dbReference type="OrthoDB" id="8951657at2759"/>
<feature type="compositionally biased region" description="Acidic residues" evidence="7">
    <location>
        <begin position="449"/>
        <end position="463"/>
    </location>
</feature>
<reference evidence="8 10" key="1">
    <citation type="submission" date="2017-12" db="EMBL/GenBank/DDBJ databases">
        <title>Integrating genomic resources of turbot (Scophthalmus maximus) in depth evaluation of genetic and physical mapping variation across individuals.</title>
        <authorList>
            <person name="Martinez P."/>
        </authorList>
    </citation>
    <scope>NUCLEOTIDE SEQUENCE [LARGE SCALE GENOMIC DNA]</scope>
</reference>
<dbReference type="PRINTS" id="PR00846">
    <property type="entry name" value="GLHYDRLASE56"/>
</dbReference>
<feature type="compositionally biased region" description="Basic and acidic residues" evidence="7">
    <location>
        <begin position="423"/>
        <end position="435"/>
    </location>
</feature>
<evidence type="ECO:0000256" key="4">
    <source>
        <dbReference type="ARBA" id="ARBA00023157"/>
    </source>
</evidence>
<dbReference type="GeneTree" id="ENSGT01020000230364"/>
<dbReference type="Proteomes" id="UP000694558">
    <property type="component" value="Chromosome 11"/>
</dbReference>
<feature type="region of interest" description="Disordered" evidence="7">
    <location>
        <begin position="411"/>
        <end position="466"/>
    </location>
</feature>
<dbReference type="KEGG" id="smau:118316898"/>
<keyword evidence="10" id="KW-1185">Reference proteome</keyword>
<dbReference type="InterPro" id="IPR018155">
    <property type="entry name" value="Hyaluronidase"/>
</dbReference>
<dbReference type="InterPro" id="IPR013785">
    <property type="entry name" value="Aldolase_TIM"/>
</dbReference>
<comment type="catalytic activity">
    <reaction evidence="1 6">
        <text>Random hydrolysis of (1-&gt;4)-linkages between N-acetyl-beta-D-glucosamine and D-glucuronate residues in hyaluronate.</text>
        <dbReference type="EC" id="3.2.1.35"/>
    </reaction>
</comment>
<evidence type="ECO:0000256" key="3">
    <source>
        <dbReference type="ARBA" id="ARBA00022801"/>
    </source>
</evidence>
<dbReference type="FunFam" id="3.20.20.70:FF:000065">
    <property type="entry name" value="Hyaluronidase"/>
    <property type="match status" value="1"/>
</dbReference>
<keyword evidence="3 6" id="KW-0378">Hydrolase</keyword>
<dbReference type="GeneID" id="118316898"/>
<feature type="region of interest" description="Disordered" evidence="7">
    <location>
        <begin position="1"/>
        <end position="20"/>
    </location>
</feature>
<dbReference type="OMA" id="QWSRNRE"/>
<evidence type="ECO:0000313" key="8">
    <source>
        <dbReference type="EMBL" id="AWP09369.1"/>
    </source>
</evidence>
<dbReference type="InterPro" id="IPR017853">
    <property type="entry name" value="GH"/>
</dbReference>
<evidence type="ECO:0000256" key="5">
    <source>
        <dbReference type="ARBA" id="ARBA00023295"/>
    </source>
</evidence>
<keyword evidence="5 6" id="KW-0326">Glycosidase</keyword>
<keyword evidence="4" id="KW-1015">Disulfide bond</keyword>
<protein>
    <recommendedName>
        <fullName evidence="6">Hyaluronidase</fullName>
        <ecNumber evidence="6">3.2.1.35</ecNumber>
    </recommendedName>
</protein>
<dbReference type="STRING" id="52904.ENSSMAP00000016691"/>
<name>A0A2U9C129_SCOMX</name>
<organism evidence="8 10">
    <name type="scientific">Scophthalmus maximus</name>
    <name type="common">Turbot</name>
    <name type="synonym">Psetta maxima</name>
    <dbReference type="NCBI Taxonomy" id="52904"/>
    <lineage>
        <taxon>Eukaryota</taxon>
        <taxon>Metazoa</taxon>
        <taxon>Chordata</taxon>
        <taxon>Craniata</taxon>
        <taxon>Vertebrata</taxon>
        <taxon>Euteleostomi</taxon>
        <taxon>Actinopterygii</taxon>
        <taxon>Neopterygii</taxon>
        <taxon>Teleostei</taxon>
        <taxon>Neoteleostei</taxon>
        <taxon>Acanthomorphata</taxon>
        <taxon>Carangaria</taxon>
        <taxon>Pleuronectiformes</taxon>
        <taxon>Pleuronectoidei</taxon>
        <taxon>Scophthalmidae</taxon>
        <taxon>Scophthalmus</taxon>
    </lineage>
</organism>
<reference evidence="9" key="2">
    <citation type="submission" date="2020-05" db="EMBL/GenBank/DDBJ databases">
        <authorList>
            <person name="Moser M."/>
        </authorList>
    </citation>
    <scope>NUCLEOTIDE SEQUENCE [LARGE SCALE GENOMIC DNA]</scope>
</reference>
<dbReference type="AlphaFoldDB" id="A0A2U9C129"/>
<dbReference type="SUPFAM" id="SSF51445">
    <property type="entry name" value="(Trans)glycosidases"/>
    <property type="match status" value="1"/>
</dbReference>
<evidence type="ECO:0000256" key="6">
    <source>
        <dbReference type="RuleBase" id="RU610713"/>
    </source>
</evidence>
<feature type="region of interest" description="Disordered" evidence="7">
    <location>
        <begin position="479"/>
        <end position="565"/>
    </location>
</feature>
<dbReference type="Ensembl" id="ENSSMAT00000016919.2">
    <property type="protein sequence ID" value="ENSSMAP00000016709.1"/>
    <property type="gene ID" value="ENSSMAG00000010234.2"/>
</dbReference>
<proteinExistence type="inferred from homology"/>
<dbReference type="GO" id="GO:0004415">
    <property type="term" value="F:hyalurononglucosaminidase activity"/>
    <property type="evidence" value="ECO:0007669"/>
    <property type="project" value="UniProtKB-UniRule"/>
</dbReference>
<dbReference type="EC" id="3.2.1.35" evidence="6"/>
<dbReference type="GO" id="GO:0030214">
    <property type="term" value="P:hyaluronan catabolic process"/>
    <property type="evidence" value="ECO:0007669"/>
    <property type="project" value="TreeGrafter"/>
</dbReference>
<dbReference type="PANTHER" id="PTHR11769">
    <property type="entry name" value="HYALURONIDASE"/>
    <property type="match status" value="1"/>
</dbReference>
<evidence type="ECO:0000256" key="7">
    <source>
        <dbReference type="SAM" id="MobiDB-lite"/>
    </source>
</evidence>
<comment type="similarity">
    <text evidence="2 6">Belongs to the glycosyl hydrolase 56 family.</text>
</comment>
<accession>A0A2U9C129</accession>
<reference evidence="9" key="3">
    <citation type="submission" date="2023-05" db="EMBL/GenBank/DDBJ databases">
        <title>High-quality long-read genome of Scophthalmus maximus.</title>
        <authorList>
            <person name="Lien S."/>
            <person name="Martinez P."/>
        </authorList>
    </citation>
    <scope>NUCLEOTIDE SEQUENCE [LARGE SCALE GENOMIC DNA]</scope>
</reference>
<evidence type="ECO:0000256" key="2">
    <source>
        <dbReference type="ARBA" id="ARBA00008871"/>
    </source>
</evidence>
<dbReference type="Pfam" id="PF01630">
    <property type="entry name" value="Glyco_hydro_56"/>
    <property type="match status" value="1"/>
</dbReference>
<feature type="compositionally biased region" description="Low complexity" evidence="7">
    <location>
        <begin position="510"/>
        <end position="555"/>
    </location>
</feature>
<dbReference type="GO" id="GO:0005975">
    <property type="term" value="P:carbohydrate metabolic process"/>
    <property type="evidence" value="ECO:0007669"/>
    <property type="project" value="InterPro"/>
</dbReference>
<dbReference type="Proteomes" id="UP000246464">
    <property type="component" value="Chromosome 11"/>
</dbReference>
<reference evidence="9" key="4">
    <citation type="submission" date="2025-05" db="UniProtKB">
        <authorList>
            <consortium name="Ensembl"/>
        </authorList>
    </citation>
    <scope>IDENTIFICATION</scope>
</reference>
<feature type="compositionally biased region" description="Basic and acidic residues" evidence="7">
    <location>
        <begin position="1"/>
        <end position="15"/>
    </location>
</feature>
<evidence type="ECO:0000313" key="9">
    <source>
        <dbReference type="Ensembl" id="ENSSMAP00000016709.1"/>
    </source>
</evidence>
<dbReference type="GO" id="GO:0031410">
    <property type="term" value="C:cytoplasmic vesicle"/>
    <property type="evidence" value="ECO:0007669"/>
    <property type="project" value="TreeGrafter"/>
</dbReference>
<dbReference type="EMBL" id="CP026253">
    <property type="protein sequence ID" value="AWP09369.1"/>
    <property type="molecule type" value="Genomic_DNA"/>
</dbReference>
<sequence length="582" mass="63430">MAWTEPRSRPDREPELEPQLTPHRRTQISATTFSTTIPQVQPSIFVTVIILLLTAFADLCAAGPARPPLLSGQPFIIFWGIPDSSCSGRIDPRSFGMEREGRVAVFYEDTLGNYPYFVDKDTPVNGGLPQHTRLNNHLQKTQQDLEVALPAPRYLGLGVLRWAEWSPQWLRNREKQVMYLEASRNLMKAFFPTWTPEEVEKWSQVDFEAAAQSVMMETLREAKKLRPKALWGVSPYPSCYNGDPAQTLLANYSGQCPAAEMALNDELLWLWKRCSALYPLLTLEKLQGGTSGARLYSSSQIREALRVSSLTGMTFDLPVIPLVKSVYTSTNTFLSQTDLVNTIGESAALGTAGVVIWQRSETKTERECQDLGEFVRQVLGPYSVNVTTATRLCSASLCQGKGRCVRQTPESSAYLHLPPPPDVVEKVTEKPEAAKATDQPETDTKPAEPEPEPEPDPDPDPDPAEIWKKDFQCQWYKTADGDVSDQQSPKDGASLGGKAEEPAGGVVRPTSASTTASTTKGASVTEVRGSGSPGTASPAPSLGASSPAPSLEASTDGGTSPPSAPRLTLLLLLVIGRLCLEP</sequence>
<gene>
    <name evidence="9" type="primary">si:dkey-72l14.3</name>
    <name evidence="8" type="ORF">SMAX5B_002618</name>
</gene>
<evidence type="ECO:0000256" key="1">
    <source>
        <dbReference type="ARBA" id="ARBA00000251"/>
    </source>
</evidence>
<dbReference type="Gene3D" id="3.20.20.70">
    <property type="entry name" value="Aldolase class I"/>
    <property type="match status" value="1"/>
</dbReference>